<dbReference type="EMBL" id="CP059075">
    <property type="protein sequence ID" value="QRE05184.1"/>
    <property type="molecule type" value="Genomic_DNA"/>
</dbReference>
<evidence type="ECO:0000313" key="2">
    <source>
        <dbReference type="EMBL" id="QRE05184.1"/>
    </source>
</evidence>
<proteinExistence type="predicted"/>
<feature type="chain" id="PRO_5030583212" evidence="1">
    <location>
        <begin position="19"/>
        <end position="145"/>
    </location>
</feature>
<keyword evidence="1" id="KW-0732">Signal</keyword>
<evidence type="ECO:0000256" key="1">
    <source>
        <dbReference type="SAM" id="SignalP"/>
    </source>
</evidence>
<reference evidence="2 3" key="1">
    <citation type="submission" date="2020-07" db="EMBL/GenBank/DDBJ databases">
        <title>Genomic characterization of Flavobacterium psychrophilum strains.</title>
        <authorList>
            <person name="Castillo D."/>
            <person name="Jorgensen J."/>
            <person name="Middelboe M."/>
        </authorList>
    </citation>
    <scope>NUCLEOTIDE SEQUENCE [LARGE SCALE GENOMIC DNA]</scope>
    <source>
        <strain evidence="2 3">FPS-R7</strain>
    </source>
</reference>
<accession>A0A7U2NHG0</accession>
<name>A0A7U2NHG0_FLAPS</name>
<sequence>MKKIIICALIYLSFGFFADTPTLKLAKSSAEKIVNDWSKGKVELIEFTKTDGQFGDMFGVKTYAFDFKGKVRYNESGYIGKNKGDRNQFVSNVLKIEQKISKSVESYYIKVEKGDLVEIEGYLDFQKKESGWIHKNLMSQIRLKK</sequence>
<dbReference type="Proteomes" id="UP000596329">
    <property type="component" value="Chromosome"/>
</dbReference>
<dbReference type="RefSeq" id="WP_059014972.1">
    <property type="nucleotide sequence ID" value="NZ_BCNG01000057.1"/>
</dbReference>
<feature type="signal peptide" evidence="1">
    <location>
        <begin position="1"/>
        <end position="18"/>
    </location>
</feature>
<protein>
    <submittedName>
        <fullName evidence="2">Uncharacterized protein</fullName>
    </submittedName>
</protein>
<dbReference type="AlphaFoldDB" id="A0A7U2NHG0"/>
<evidence type="ECO:0000313" key="3">
    <source>
        <dbReference type="Proteomes" id="UP000596329"/>
    </source>
</evidence>
<gene>
    <name evidence="2" type="ORF">H0H26_06240</name>
</gene>
<organism evidence="2 3">
    <name type="scientific">Flavobacterium psychrophilum</name>
    <dbReference type="NCBI Taxonomy" id="96345"/>
    <lineage>
        <taxon>Bacteria</taxon>
        <taxon>Pseudomonadati</taxon>
        <taxon>Bacteroidota</taxon>
        <taxon>Flavobacteriia</taxon>
        <taxon>Flavobacteriales</taxon>
        <taxon>Flavobacteriaceae</taxon>
        <taxon>Flavobacterium</taxon>
    </lineage>
</organism>